<dbReference type="Pfam" id="PF01638">
    <property type="entry name" value="HxlR"/>
    <property type="match status" value="1"/>
</dbReference>
<dbReference type="PROSITE" id="PS51118">
    <property type="entry name" value="HTH_HXLR"/>
    <property type="match status" value="1"/>
</dbReference>
<evidence type="ECO:0000259" key="5">
    <source>
        <dbReference type="PROSITE" id="PS51118"/>
    </source>
</evidence>
<dbReference type="SUPFAM" id="SSF46785">
    <property type="entry name" value="Winged helix' DNA-binding domain"/>
    <property type="match status" value="1"/>
</dbReference>
<evidence type="ECO:0000256" key="3">
    <source>
        <dbReference type="ARBA" id="ARBA00023163"/>
    </source>
</evidence>
<evidence type="ECO:0000256" key="4">
    <source>
        <dbReference type="SAM" id="MobiDB-lite"/>
    </source>
</evidence>
<dbReference type="EMBL" id="JBHSKP010000002">
    <property type="protein sequence ID" value="MFC5150850.1"/>
    <property type="molecule type" value="Genomic_DNA"/>
</dbReference>
<dbReference type="InterPro" id="IPR036388">
    <property type="entry name" value="WH-like_DNA-bd_sf"/>
</dbReference>
<sequence length="146" mass="16031">MTTRTAAERRAEARTAHRARFAECPTNRLLDRLGDKWVALVLKELADGPRRHGELSRAIAGASQKMLTETLRRLERDGLLTRTVTAAVPVRVTYRLTPLGRGLLPVLAAVTRWAEENSGRIDAARREYDESGARDAVRAGSGGTGQ</sequence>
<dbReference type="InterPro" id="IPR002577">
    <property type="entry name" value="HTH_HxlR"/>
</dbReference>
<organism evidence="6 7">
    <name type="scientific">Streptomyces amakusaensis</name>
    <dbReference type="NCBI Taxonomy" id="67271"/>
    <lineage>
        <taxon>Bacteria</taxon>
        <taxon>Bacillati</taxon>
        <taxon>Actinomycetota</taxon>
        <taxon>Actinomycetes</taxon>
        <taxon>Kitasatosporales</taxon>
        <taxon>Streptomycetaceae</taxon>
        <taxon>Streptomyces</taxon>
    </lineage>
</organism>
<evidence type="ECO:0000256" key="1">
    <source>
        <dbReference type="ARBA" id="ARBA00023015"/>
    </source>
</evidence>
<proteinExistence type="predicted"/>
<protein>
    <submittedName>
        <fullName evidence="6">Winged helix-turn-helix transcriptional regulator</fullName>
    </submittedName>
</protein>
<keyword evidence="3" id="KW-0804">Transcription</keyword>
<feature type="compositionally biased region" description="Basic and acidic residues" evidence="4">
    <location>
        <begin position="125"/>
        <end position="137"/>
    </location>
</feature>
<dbReference type="InterPro" id="IPR036390">
    <property type="entry name" value="WH_DNA-bd_sf"/>
</dbReference>
<evidence type="ECO:0000313" key="6">
    <source>
        <dbReference type="EMBL" id="MFC5150850.1"/>
    </source>
</evidence>
<dbReference type="RefSeq" id="WP_344473317.1">
    <property type="nucleotide sequence ID" value="NZ_BAAASB010000003.1"/>
</dbReference>
<dbReference type="Gene3D" id="1.10.10.10">
    <property type="entry name" value="Winged helix-like DNA-binding domain superfamily/Winged helix DNA-binding domain"/>
    <property type="match status" value="1"/>
</dbReference>
<gene>
    <name evidence="6" type="ORF">ACFPRH_03775</name>
</gene>
<feature type="domain" description="HTH hxlR-type" evidence="5">
    <location>
        <begin position="24"/>
        <end position="122"/>
    </location>
</feature>
<dbReference type="PANTHER" id="PTHR33204">
    <property type="entry name" value="TRANSCRIPTIONAL REGULATOR, MARR FAMILY"/>
    <property type="match status" value="1"/>
</dbReference>
<dbReference type="PANTHER" id="PTHR33204:SF39">
    <property type="entry name" value="TRANSCRIPTIONAL REGULATORY PROTEIN"/>
    <property type="match status" value="1"/>
</dbReference>
<accession>A0ABW0AAN8</accession>
<dbReference type="Proteomes" id="UP001596160">
    <property type="component" value="Unassembled WGS sequence"/>
</dbReference>
<reference evidence="7" key="1">
    <citation type="journal article" date="2019" name="Int. J. Syst. Evol. Microbiol.">
        <title>The Global Catalogue of Microorganisms (GCM) 10K type strain sequencing project: providing services to taxonomists for standard genome sequencing and annotation.</title>
        <authorList>
            <consortium name="The Broad Institute Genomics Platform"/>
            <consortium name="The Broad Institute Genome Sequencing Center for Infectious Disease"/>
            <person name="Wu L."/>
            <person name="Ma J."/>
        </authorList>
    </citation>
    <scope>NUCLEOTIDE SEQUENCE [LARGE SCALE GENOMIC DNA]</scope>
    <source>
        <strain evidence="7">PCU 266</strain>
    </source>
</reference>
<keyword evidence="2" id="KW-0238">DNA-binding</keyword>
<name>A0ABW0AAN8_9ACTN</name>
<comment type="caution">
    <text evidence="6">The sequence shown here is derived from an EMBL/GenBank/DDBJ whole genome shotgun (WGS) entry which is preliminary data.</text>
</comment>
<evidence type="ECO:0000313" key="7">
    <source>
        <dbReference type="Proteomes" id="UP001596160"/>
    </source>
</evidence>
<keyword evidence="7" id="KW-1185">Reference proteome</keyword>
<evidence type="ECO:0000256" key="2">
    <source>
        <dbReference type="ARBA" id="ARBA00023125"/>
    </source>
</evidence>
<keyword evidence="1" id="KW-0805">Transcription regulation</keyword>
<feature type="region of interest" description="Disordered" evidence="4">
    <location>
        <begin position="125"/>
        <end position="146"/>
    </location>
</feature>